<evidence type="ECO:0000256" key="2">
    <source>
        <dbReference type="ARBA" id="ARBA00022737"/>
    </source>
</evidence>
<feature type="repeat" description="WD" evidence="3">
    <location>
        <begin position="1406"/>
        <end position="1438"/>
    </location>
</feature>
<dbReference type="PROSITE" id="PS00678">
    <property type="entry name" value="WD_REPEATS_1"/>
    <property type="match status" value="5"/>
</dbReference>
<dbReference type="InterPro" id="IPR027417">
    <property type="entry name" value="P-loop_NTPase"/>
</dbReference>
<organism evidence="6 7">
    <name type="scientific">Linnemannia hyalina</name>
    <dbReference type="NCBI Taxonomy" id="64524"/>
    <lineage>
        <taxon>Eukaryota</taxon>
        <taxon>Fungi</taxon>
        <taxon>Fungi incertae sedis</taxon>
        <taxon>Mucoromycota</taxon>
        <taxon>Mortierellomycotina</taxon>
        <taxon>Mortierellomycetes</taxon>
        <taxon>Mortierellales</taxon>
        <taxon>Mortierellaceae</taxon>
        <taxon>Linnemannia</taxon>
    </lineage>
</organism>
<dbReference type="PROSITE" id="PS50294">
    <property type="entry name" value="WD_REPEATS_REGION"/>
    <property type="match status" value="10"/>
</dbReference>
<feature type="repeat" description="WD" evidence="3">
    <location>
        <begin position="1228"/>
        <end position="1259"/>
    </location>
</feature>
<feature type="repeat" description="WD" evidence="3">
    <location>
        <begin position="1186"/>
        <end position="1227"/>
    </location>
</feature>
<evidence type="ECO:0000313" key="7">
    <source>
        <dbReference type="Proteomes" id="UP000707451"/>
    </source>
</evidence>
<dbReference type="Pfam" id="PF00400">
    <property type="entry name" value="WD40"/>
    <property type="match status" value="12"/>
</dbReference>
<reference evidence="6" key="1">
    <citation type="submission" date="2021-06" db="EMBL/GenBank/DDBJ databases">
        <title>Genome Sequence of Mortierella hyaline Strain SCG-10, a Cold-Adapted, Nitrate-Reducing Fungus Isolated from Soil in Minnesota, USA.</title>
        <authorList>
            <person name="Aldossari N."/>
        </authorList>
    </citation>
    <scope>NUCLEOTIDE SEQUENCE</scope>
    <source>
        <strain evidence="6">SCG-10</strain>
    </source>
</reference>
<feature type="repeat" description="WD" evidence="3">
    <location>
        <begin position="1321"/>
        <end position="1350"/>
    </location>
</feature>
<feature type="domain" description="NACHT" evidence="4">
    <location>
        <begin position="533"/>
        <end position="621"/>
    </location>
</feature>
<keyword evidence="2" id="KW-0677">Repeat</keyword>
<comment type="caution">
    <text evidence="6">The sequence shown here is derived from an EMBL/GenBank/DDBJ whole genome shotgun (WGS) entry which is preliminary data.</text>
</comment>
<feature type="repeat" description="WD" evidence="3">
    <location>
        <begin position="1493"/>
        <end position="1534"/>
    </location>
</feature>
<dbReference type="InterPro" id="IPR036322">
    <property type="entry name" value="WD40_repeat_dom_sf"/>
</dbReference>
<dbReference type="OrthoDB" id="538223at2759"/>
<feature type="repeat" description="WD" evidence="3">
    <location>
        <begin position="1364"/>
        <end position="1405"/>
    </location>
</feature>
<dbReference type="InterPro" id="IPR007111">
    <property type="entry name" value="NACHT_NTPase"/>
</dbReference>
<keyword evidence="7" id="KW-1185">Reference proteome</keyword>
<evidence type="ECO:0000256" key="1">
    <source>
        <dbReference type="ARBA" id="ARBA00022574"/>
    </source>
</evidence>
<dbReference type="InterPro" id="IPR001680">
    <property type="entry name" value="WD40_rpt"/>
</dbReference>
<accession>A0A9P7XRA4</accession>
<gene>
    <name evidence="6" type="ORF">KI688_003057</name>
</gene>
<dbReference type="Gene3D" id="3.40.50.300">
    <property type="entry name" value="P-loop containing nucleotide triphosphate hydrolases"/>
    <property type="match status" value="1"/>
</dbReference>
<dbReference type="Pfam" id="PF00805">
    <property type="entry name" value="Pentapeptide"/>
    <property type="match status" value="1"/>
</dbReference>
<protein>
    <recommendedName>
        <fullName evidence="8">WD40 repeat-like protein</fullName>
    </recommendedName>
</protein>
<evidence type="ECO:0000259" key="4">
    <source>
        <dbReference type="Pfam" id="PF05729"/>
    </source>
</evidence>
<feature type="repeat" description="WD" evidence="3">
    <location>
        <begin position="1144"/>
        <end position="1185"/>
    </location>
</feature>
<dbReference type="InterPro" id="IPR020472">
    <property type="entry name" value="WD40_PAC1"/>
</dbReference>
<dbReference type="PANTHER" id="PTHR19848:SF8">
    <property type="entry name" value="F-BOX AND WD REPEAT DOMAIN CONTAINING 7"/>
    <property type="match status" value="1"/>
</dbReference>
<dbReference type="Gene3D" id="2.130.10.10">
    <property type="entry name" value="YVTN repeat-like/Quinoprotein amine dehydrogenase"/>
    <property type="match status" value="5"/>
</dbReference>
<dbReference type="Pfam" id="PF23948">
    <property type="entry name" value="ARM_5"/>
    <property type="match status" value="1"/>
</dbReference>
<dbReference type="SUPFAM" id="SSF141571">
    <property type="entry name" value="Pentapeptide repeat-like"/>
    <property type="match status" value="1"/>
</dbReference>
<dbReference type="InterPro" id="IPR025662">
    <property type="entry name" value="Sigma_54_int_dom_ATP-bd_1"/>
</dbReference>
<dbReference type="InterPro" id="IPR001646">
    <property type="entry name" value="5peptide_repeat"/>
</dbReference>
<dbReference type="Gene3D" id="2.160.20.80">
    <property type="entry name" value="E3 ubiquitin-protein ligase SopA"/>
    <property type="match status" value="1"/>
</dbReference>
<dbReference type="PROSITE" id="PS50082">
    <property type="entry name" value="WD_REPEATS_2"/>
    <property type="match status" value="11"/>
</dbReference>
<dbReference type="PANTHER" id="PTHR19848">
    <property type="entry name" value="WD40 REPEAT PROTEIN"/>
    <property type="match status" value="1"/>
</dbReference>
<feature type="repeat" description="WD" evidence="3">
    <location>
        <begin position="1060"/>
        <end position="1101"/>
    </location>
</feature>
<dbReference type="InterPro" id="IPR015943">
    <property type="entry name" value="WD40/YVTN_repeat-like_dom_sf"/>
</dbReference>
<dbReference type="SUPFAM" id="SSF50978">
    <property type="entry name" value="WD40 repeat-like"/>
    <property type="match status" value="2"/>
</dbReference>
<dbReference type="InterPro" id="IPR019775">
    <property type="entry name" value="WD40_repeat_CS"/>
</dbReference>
<name>A0A9P7XRA4_9FUNG</name>
<evidence type="ECO:0000313" key="6">
    <source>
        <dbReference type="EMBL" id="KAG9064798.1"/>
    </source>
</evidence>
<keyword evidence="1 3" id="KW-0853">WD repeat</keyword>
<feature type="repeat" description="WD" evidence="3">
    <location>
        <begin position="1102"/>
        <end position="1133"/>
    </location>
</feature>
<evidence type="ECO:0000259" key="5">
    <source>
        <dbReference type="Pfam" id="PF23948"/>
    </source>
</evidence>
<feature type="repeat" description="WD" evidence="3">
    <location>
        <begin position="1449"/>
        <end position="1490"/>
    </location>
</feature>
<feature type="repeat" description="WD" evidence="3">
    <location>
        <begin position="1536"/>
        <end position="1577"/>
    </location>
</feature>
<dbReference type="PROSITE" id="PS00675">
    <property type="entry name" value="SIGMA54_INTERACT_1"/>
    <property type="match status" value="1"/>
</dbReference>
<proteinExistence type="predicted"/>
<dbReference type="InterPro" id="IPR056251">
    <property type="entry name" value="Arm_rpt_dom"/>
</dbReference>
<evidence type="ECO:0000256" key="3">
    <source>
        <dbReference type="PROSITE-ProRule" id="PRU00221"/>
    </source>
</evidence>
<dbReference type="Proteomes" id="UP000707451">
    <property type="component" value="Unassembled WGS sequence"/>
</dbReference>
<dbReference type="SUPFAM" id="SSF52540">
    <property type="entry name" value="P-loop containing nucleoside triphosphate hydrolases"/>
    <property type="match status" value="1"/>
</dbReference>
<dbReference type="SMART" id="SM00320">
    <property type="entry name" value="WD40"/>
    <property type="match status" value="14"/>
</dbReference>
<sequence>MALVDLPITMTVHTINVFLENVPKPTLKTDLPGPKQRIERTEQLIYCNTLLLQDSLSLSLSEQEPTLDKTELAWLAEIMEDPIERDRLQWQANFMVESFIQEDKDSTKIAEIVALGPILQQEPYRKLVSSFIKEFGDSRLLDVDVLQGLVQLVQSSSPGYLVSDDVIMILGLLRIRLQDPHQQSSEHPHHIHLAISRVLDVIADHKVQDVDRVLEHEPLFEILSGLKGSSDPYLMYQTCYAFQALQYVPDNETVLQAVLRRSRSVVDGVVKISALGKLDLGLVLEGLENLQEALGGMIGVAGTVYEGVSSLMESGRGVMESLKERFKAGEKRPWYAAIRAAYAFAQAGQLRDLNHLICEAPCRRDPLFQWGICQSLGEIAVDPLWSVASRQQAIVLLGRLYNEDPDWGVDESVKAWMLTIADRLISINDLDVAASARILKQELASENIPMIQLQCPLRSRLPTPAKSPILAKVQNISDLEYDLRNLRSLQLHDYEVRGVYLLPQAKPSLRAMDDELFPLLEKVLEFLASDRQVMLILGDSGSGKSSFNRHLVHLLWTEYKRGGPIPLFINLASIDDPQRDMVSKQLQYLRFSDEQICELRLRHQFILICDGYNEGQLVTNLHSTNELNRPGQWNAKMVISCRNQYLGQNYRYRFEPYSANSRVPSDHGLFEEAVIVPFSRTQIKAYVEQYVCLEPRTWTTQDYMDKLTSIPNLMEIVKNPFLLTLAMEALPNITEGMKDLSTIKIMRVHLYDTFIKHWLGVNKIRLQEIPLSKESRKALDLLVDIGFTSLGIAYATRLASAIFEHQGANPVVLYTDLRDRGSWKAEFFGSDPMARMLREASPLTRSGSSYRFVHRSMLEYFFSLGVFDPSNFGEKDEFSPQSDVGSTSPALFDAEGPLFRHSLLAEPSIIQFLCDRVQQSTSFKQQLFAIIKESKSNLAASRAAANAVTILFKSGVRLCSVDMRGVRIPGADLSGGELDSVQFQGADMTGVNLSRSWLRRADFSNAVMSGVQFGEWPFFSVNKEPTACAYSNDGDTLAVGLASGDINVYDTATWTGTRTLSGHFKAVTGLSYHPTSHQLFSASRDGTLRVWDLKSGISEQTFGGQGGVVSSIAVSPDGQQLATGGADKLVRLWFSDNLSPVRCLPGHIDAVKCLAYSPNGSVLASGSSDKTVRLWDTSSGNNTSTLKGHTDSISSIAYSPNGQYFVSGSNDTTVRIWDVSTEKSLAMLTNHTDRVSSVAYSPDGQYIVSASWDMTVRIWRSFSPFNQVSVLRGATKIITGLSVSPAGLAQVAACCNDKTIRLWDATPSVSDTFASETVTESNGHIGGVSAIAISHDGQQLATGGYDTTIRTCDPTTGYSLGSPLRAHKRSVAAVAFSPTAQVLASASWDHTIHLWDTERRELSKVIPGHLASVTSLTFLPSGHLISGSADWTIRLWNLGLDTQVPIRTFKGHTQGVRSVACSPDGSRIASASEDRTVRVWTLAAHSEESEVVFKGHSDVVACVTFSPVGRQIASASGDKSILLWNIEGGGLKQTVLLGHKAGVQCVAYSACGQYLASGSEDNSVIVWSVSSGSIMTVIGDVFGGISSIVWKQGGLELIVGCKDGSVRAWRMLVEEDRAQVQLEWGTGFGYLVATDACIDGVLKLGNVAFKLLKQRCAVGEMSREDNDNEIEE</sequence>
<feature type="domain" description="Arm-like repeat" evidence="5">
    <location>
        <begin position="81"/>
        <end position="424"/>
    </location>
</feature>
<dbReference type="CDD" id="cd00200">
    <property type="entry name" value="WD40"/>
    <property type="match status" value="2"/>
</dbReference>
<dbReference type="PRINTS" id="PR00320">
    <property type="entry name" value="GPROTEINBRPT"/>
</dbReference>
<dbReference type="Pfam" id="PF05729">
    <property type="entry name" value="NACHT"/>
    <property type="match status" value="1"/>
</dbReference>
<dbReference type="EMBL" id="JAHRHY010000013">
    <property type="protein sequence ID" value="KAG9064798.1"/>
    <property type="molecule type" value="Genomic_DNA"/>
</dbReference>
<evidence type="ECO:0008006" key="8">
    <source>
        <dbReference type="Google" id="ProtNLM"/>
    </source>
</evidence>